<feature type="compositionally biased region" description="Polar residues" evidence="1">
    <location>
        <begin position="54"/>
        <end position="75"/>
    </location>
</feature>
<dbReference type="PANTHER" id="PTHR36522:SF1">
    <property type="entry name" value="AT HOOK-CONTAINING PROTEIN ATTF-4"/>
    <property type="match status" value="1"/>
</dbReference>
<dbReference type="Proteomes" id="UP000582659">
    <property type="component" value="Unassembled WGS sequence"/>
</dbReference>
<dbReference type="Proteomes" id="UP000095284">
    <property type="component" value="Unplaced"/>
</dbReference>
<accession>A0A1I7S2G6</accession>
<dbReference type="AlphaFoldDB" id="A0A1I7S2G6"/>
<evidence type="ECO:0000313" key="5">
    <source>
        <dbReference type="Proteomes" id="UP000659654"/>
    </source>
</evidence>
<dbReference type="WBParaSite" id="BXY_0719500.1">
    <property type="protein sequence ID" value="BXY_0719500.1"/>
    <property type="gene ID" value="BXY_0719500"/>
</dbReference>
<sequence length="404" mass="45323">MDNMEDALLFNPLGTLKNQLDFVGHQLVRLLQAIGQSPCECTTCETHLPGKANPMSSGQMMDQLQRQVSVDQKSNNSERAHSEESFSGPLKPSLGGVDLAGFQKGNRRSKYFTEEAKLKVAEYAVIHGASAAARKFGIAPSVAAYYQRKMKKNLTLDPRNHSQYNGDETRRQGSTEDGESGNESPLTPNGNGFNFAFRQRGRPKLIGDDLDAELVEHIVEVKHSRPTLNITASFALNEAKNYIAQKRPEMLEENGGPVNLKITWAMKLVNRVNERYREKYGDIIHKISAQKFDYHNDNQNQILNDQFLKLLAGSEMMNSDLIAQMMLHFQGDLPATTDPISLNENTKMDLTQTQRVPNALSPKNFGQENLNHTLEQEPEVESENNAYAKIFDLISDGRQLQNDL</sequence>
<feature type="compositionally biased region" description="Polar residues" evidence="1">
    <location>
        <begin position="181"/>
        <end position="192"/>
    </location>
</feature>
<evidence type="ECO:0000256" key="1">
    <source>
        <dbReference type="SAM" id="MobiDB-lite"/>
    </source>
</evidence>
<proteinExistence type="predicted"/>
<dbReference type="PANTHER" id="PTHR36522">
    <property type="entry name" value="AT HOOK-CONTAINING PROTEIN ATTF-4"/>
    <property type="match status" value="1"/>
</dbReference>
<feature type="region of interest" description="Disordered" evidence="1">
    <location>
        <begin position="52"/>
        <end position="92"/>
    </location>
</feature>
<organism evidence="4 6">
    <name type="scientific">Bursaphelenchus xylophilus</name>
    <name type="common">Pinewood nematode worm</name>
    <name type="synonym">Aphelenchoides xylophilus</name>
    <dbReference type="NCBI Taxonomy" id="6326"/>
    <lineage>
        <taxon>Eukaryota</taxon>
        <taxon>Metazoa</taxon>
        <taxon>Ecdysozoa</taxon>
        <taxon>Nematoda</taxon>
        <taxon>Chromadorea</taxon>
        <taxon>Rhabditida</taxon>
        <taxon>Tylenchina</taxon>
        <taxon>Tylenchomorpha</taxon>
        <taxon>Aphelenchoidea</taxon>
        <taxon>Aphelenchoididae</taxon>
        <taxon>Bursaphelenchus</taxon>
    </lineage>
</organism>
<dbReference type="eggNOG" id="ENOG502S76T">
    <property type="taxonomic scope" value="Eukaryota"/>
</dbReference>
<gene>
    <name evidence="2" type="ORF">BXYJ_LOCUS8546</name>
</gene>
<dbReference type="InterPro" id="IPR038839">
    <property type="entry name" value="Attf-4-like"/>
</dbReference>
<evidence type="ECO:0000313" key="4">
    <source>
        <dbReference type="Proteomes" id="UP000095284"/>
    </source>
</evidence>
<dbReference type="EMBL" id="CAJFCV020000004">
    <property type="protein sequence ID" value="CAG9114568.1"/>
    <property type="molecule type" value="Genomic_DNA"/>
</dbReference>
<dbReference type="EMBL" id="CAJFDI010000004">
    <property type="protein sequence ID" value="CAD5225441.1"/>
    <property type="molecule type" value="Genomic_DNA"/>
</dbReference>
<name>A0A1I7S2G6_BURXY</name>
<dbReference type="Proteomes" id="UP000659654">
    <property type="component" value="Unassembled WGS sequence"/>
</dbReference>
<evidence type="ECO:0000313" key="3">
    <source>
        <dbReference type="EMBL" id="CAG9114568.1"/>
    </source>
</evidence>
<evidence type="ECO:0000313" key="6">
    <source>
        <dbReference type="WBParaSite" id="BXY_0719500.1"/>
    </source>
</evidence>
<dbReference type="OrthoDB" id="5866640at2759"/>
<evidence type="ECO:0000313" key="2">
    <source>
        <dbReference type="EMBL" id="CAD5225441.1"/>
    </source>
</evidence>
<reference evidence="6" key="1">
    <citation type="submission" date="2016-11" db="UniProtKB">
        <authorList>
            <consortium name="WormBaseParasite"/>
        </authorList>
    </citation>
    <scope>IDENTIFICATION</scope>
</reference>
<reference evidence="3" key="2">
    <citation type="submission" date="2020-08" db="EMBL/GenBank/DDBJ databases">
        <authorList>
            <person name="Kikuchi T."/>
        </authorList>
    </citation>
    <scope>NUCLEOTIDE SEQUENCE</scope>
    <source>
        <strain evidence="2">Ka4C1</strain>
    </source>
</reference>
<keyword evidence="5" id="KW-1185">Reference proteome</keyword>
<protein>
    <submittedName>
        <fullName evidence="2">(pine wood nematode) hypothetical protein</fullName>
    </submittedName>
</protein>
<feature type="region of interest" description="Disordered" evidence="1">
    <location>
        <begin position="154"/>
        <end position="194"/>
    </location>
</feature>